<keyword evidence="2" id="KW-1185">Reference proteome</keyword>
<reference evidence="1 2" key="1">
    <citation type="journal article" date="2019" name="Sci. Data">
        <title>Hybrid genome assembly and annotation of Danionella translucida.</title>
        <authorList>
            <person name="Kadobianskyi M."/>
            <person name="Schulze L."/>
            <person name="Schuelke M."/>
            <person name="Judkewitz B."/>
        </authorList>
    </citation>
    <scope>NUCLEOTIDE SEQUENCE [LARGE SCALE GENOMIC DNA]</scope>
    <source>
        <strain evidence="1 2">Bolton</strain>
    </source>
</reference>
<accession>A0A553QH80</accession>
<dbReference type="AlphaFoldDB" id="A0A553QH80"/>
<proteinExistence type="predicted"/>
<dbReference type="Proteomes" id="UP000316079">
    <property type="component" value="Unassembled WGS sequence"/>
</dbReference>
<dbReference type="EMBL" id="SRMA01025989">
    <property type="protein sequence ID" value="TRY89288.1"/>
    <property type="molecule type" value="Genomic_DNA"/>
</dbReference>
<evidence type="ECO:0000313" key="2">
    <source>
        <dbReference type="Proteomes" id="UP000316079"/>
    </source>
</evidence>
<gene>
    <name evidence="1" type="ORF">DNTS_014795</name>
</gene>
<sequence>MLVIFVQSFTESYTLEVKMSRTTILLQKMTIFMTLLTGGSCATMYYLMQGNFAKAEHYRMAVEELKKNALAMASLGSPPLKIHNLHLTDGHNRFDESHAQLKIPVSGSKARGFLYTNARKDPVMKRWELQQVVLSLKDGESIEVHSRTDSE</sequence>
<dbReference type="GO" id="GO:0032981">
    <property type="term" value="P:mitochondrial respiratory chain complex I assembly"/>
    <property type="evidence" value="ECO:0007669"/>
    <property type="project" value="TreeGrafter"/>
</dbReference>
<dbReference type="InterPro" id="IPR014807">
    <property type="entry name" value="Coa1"/>
</dbReference>
<dbReference type="Pfam" id="PF08695">
    <property type="entry name" value="Coa1"/>
    <property type="match status" value="1"/>
</dbReference>
<protein>
    <recommendedName>
        <fullName evidence="3">Cytochrome c oxidase assembly factor 1 homolog</fullName>
    </recommendedName>
</protein>
<organism evidence="1 2">
    <name type="scientific">Danionella cerebrum</name>
    <dbReference type="NCBI Taxonomy" id="2873325"/>
    <lineage>
        <taxon>Eukaryota</taxon>
        <taxon>Metazoa</taxon>
        <taxon>Chordata</taxon>
        <taxon>Craniata</taxon>
        <taxon>Vertebrata</taxon>
        <taxon>Euteleostomi</taxon>
        <taxon>Actinopterygii</taxon>
        <taxon>Neopterygii</taxon>
        <taxon>Teleostei</taxon>
        <taxon>Ostariophysi</taxon>
        <taxon>Cypriniformes</taxon>
        <taxon>Danionidae</taxon>
        <taxon>Danioninae</taxon>
        <taxon>Danionella</taxon>
    </lineage>
</organism>
<dbReference type="GO" id="GO:0005743">
    <property type="term" value="C:mitochondrial inner membrane"/>
    <property type="evidence" value="ECO:0007669"/>
    <property type="project" value="TreeGrafter"/>
</dbReference>
<name>A0A553QH80_9TELE</name>
<dbReference type="PANTHER" id="PTHR47148:SF1">
    <property type="entry name" value="CYTOCHROME C OXIDASE ASSEMBLY FACTOR 1 HOMOLOG"/>
    <property type="match status" value="1"/>
</dbReference>
<dbReference type="GO" id="GO:0033617">
    <property type="term" value="P:mitochondrial respiratory chain complex IV assembly"/>
    <property type="evidence" value="ECO:0007669"/>
    <property type="project" value="TreeGrafter"/>
</dbReference>
<dbReference type="STRING" id="623744.A0A553QH80"/>
<comment type="caution">
    <text evidence="1">The sequence shown here is derived from an EMBL/GenBank/DDBJ whole genome shotgun (WGS) entry which is preliminary data.</text>
</comment>
<dbReference type="PANTHER" id="PTHR47148">
    <property type="entry name" value="CYTOCHROME C OXIDASE ASSEMBLY FACTOR 1 HOMOLOG"/>
    <property type="match status" value="1"/>
</dbReference>
<dbReference type="OrthoDB" id="10037790at2759"/>
<evidence type="ECO:0008006" key="3">
    <source>
        <dbReference type="Google" id="ProtNLM"/>
    </source>
</evidence>
<evidence type="ECO:0000313" key="1">
    <source>
        <dbReference type="EMBL" id="TRY89288.1"/>
    </source>
</evidence>
<reference evidence="1" key="2">
    <citation type="submission" date="2019-04" db="EMBL/GenBank/DDBJ databases">
        <authorList>
            <person name="Kadobianskyi M."/>
            <person name="Schulze L."/>
            <person name="Schuelke M."/>
            <person name="Judkewitz B."/>
        </authorList>
    </citation>
    <scope>NUCLEOTIDE SEQUENCE</scope>
    <source>
        <strain evidence="1">Bolton</strain>
        <tissue evidence="1">Whole-body</tissue>
    </source>
</reference>
<dbReference type="EMBL" id="SRMA01025989">
    <property type="protein sequence ID" value="TRY89287.1"/>
    <property type="molecule type" value="Genomic_DNA"/>
</dbReference>